<evidence type="ECO:0000313" key="6">
    <source>
        <dbReference type="EMBL" id="QGU02515.1"/>
    </source>
</evidence>
<dbReference type="InterPro" id="IPR011098">
    <property type="entry name" value="G5_dom"/>
</dbReference>
<protein>
    <submittedName>
        <fullName evidence="6">Resuscitation-promoting factor Rpf2</fullName>
        <ecNumber evidence="6">3.-.-.-</ecNumber>
    </submittedName>
</protein>
<evidence type="ECO:0000259" key="5">
    <source>
        <dbReference type="PROSITE" id="PS51109"/>
    </source>
</evidence>
<dbReference type="Pfam" id="PF03990">
    <property type="entry name" value="DUF348"/>
    <property type="match status" value="3"/>
</dbReference>
<dbReference type="Gene3D" id="2.20.230.10">
    <property type="entry name" value="Resuscitation-promoting factor rpfb"/>
    <property type="match status" value="1"/>
</dbReference>
<accession>A0A6B8VU91</accession>
<evidence type="ECO:0000256" key="3">
    <source>
        <dbReference type="ARBA" id="ARBA00022801"/>
    </source>
</evidence>
<keyword evidence="2" id="KW-0732">Signal</keyword>
<dbReference type="Pfam" id="PF06737">
    <property type="entry name" value="Transglycosylas"/>
    <property type="match status" value="1"/>
</dbReference>
<dbReference type="EC" id="3.-.-.-" evidence="6"/>
<evidence type="ECO:0000256" key="2">
    <source>
        <dbReference type="ARBA" id="ARBA00022729"/>
    </source>
</evidence>
<comment type="similarity">
    <text evidence="1">Belongs to the transglycosylase family. Rpf subfamily.</text>
</comment>
<dbReference type="Proteomes" id="UP000427071">
    <property type="component" value="Chromosome"/>
</dbReference>
<feature type="compositionally biased region" description="Basic and acidic residues" evidence="4">
    <location>
        <begin position="218"/>
        <end position="236"/>
    </location>
</feature>
<dbReference type="InterPro" id="IPR023346">
    <property type="entry name" value="Lysozyme-like_dom_sf"/>
</dbReference>
<dbReference type="InterPro" id="IPR010618">
    <property type="entry name" value="RPF"/>
</dbReference>
<name>A0A6B8VU91_9CORY</name>
<dbReference type="InterPro" id="IPR007137">
    <property type="entry name" value="DUF348"/>
</dbReference>
<evidence type="ECO:0000313" key="7">
    <source>
        <dbReference type="Proteomes" id="UP000427071"/>
    </source>
</evidence>
<keyword evidence="3 6" id="KW-0378">Hydrolase</keyword>
<feature type="domain" description="G5" evidence="5">
    <location>
        <begin position="193"/>
        <end position="273"/>
    </location>
</feature>
<sequence length="363" mass="38076">MPLRLATGGMLATLLVGGVSAVAMKKDVVLDVNGEEIALTTFSGDVAGALEQAGVSIQARDLVAPSPSQTLADGERVTVRSAKQVAVVIDGQPTRVTSTALTVDELMQEVGGQNAASKLSAPTDQRIPLEGFTLDVVTPKILKVENAGRVTYTQLAAETVADVLDNEGIKVDGDDKVVPALDTRVTDDTAIQVTKVDIESVTATEDFTPKPTYIDDPELAKGEEKEDKPAVPGKRDVTKQIRKENGKVVSETVVKETEVAPATPATIKRGTKEKPATPSVASGSVWDALAQCEATGNWAINTGNGFSGGLQFTPSTWLAFGGGQYAPMAYLASREEQIAVAEKVQAAQGWGAWPACTSKMGLR</sequence>
<dbReference type="CDD" id="cd13925">
    <property type="entry name" value="RPF"/>
    <property type="match status" value="1"/>
</dbReference>
<dbReference type="AlphaFoldDB" id="A0A6B8VU91"/>
<dbReference type="Gene3D" id="1.10.530.10">
    <property type="match status" value="1"/>
</dbReference>
<dbReference type="GO" id="GO:0016787">
    <property type="term" value="F:hydrolase activity"/>
    <property type="evidence" value="ECO:0007669"/>
    <property type="project" value="UniProtKB-KW"/>
</dbReference>
<dbReference type="PROSITE" id="PS51109">
    <property type="entry name" value="G5"/>
    <property type="match status" value="1"/>
</dbReference>
<evidence type="ECO:0000256" key="4">
    <source>
        <dbReference type="SAM" id="MobiDB-lite"/>
    </source>
</evidence>
<dbReference type="EMBL" id="CP046452">
    <property type="protein sequence ID" value="QGU02515.1"/>
    <property type="molecule type" value="Genomic_DNA"/>
</dbReference>
<dbReference type="SUPFAM" id="SSF53955">
    <property type="entry name" value="Lysozyme-like"/>
    <property type="match status" value="1"/>
</dbReference>
<dbReference type="KEGG" id="ckw:CKALI_08275"/>
<organism evidence="6 7">
    <name type="scientific">Corynebacterium kalinowskii</name>
    <dbReference type="NCBI Taxonomy" id="2675216"/>
    <lineage>
        <taxon>Bacteria</taxon>
        <taxon>Bacillati</taxon>
        <taxon>Actinomycetota</taxon>
        <taxon>Actinomycetes</taxon>
        <taxon>Mycobacteriales</taxon>
        <taxon>Corynebacteriaceae</taxon>
        <taxon>Corynebacterium</taxon>
    </lineage>
</organism>
<evidence type="ECO:0000256" key="1">
    <source>
        <dbReference type="ARBA" id="ARBA00010830"/>
    </source>
</evidence>
<dbReference type="SMART" id="SM01208">
    <property type="entry name" value="G5"/>
    <property type="match status" value="1"/>
</dbReference>
<reference evidence="7" key="1">
    <citation type="submission" date="2019-11" db="EMBL/GenBank/DDBJ databases">
        <title>Complete genome sequence of Corynebacterium kalinowskii 1959, a novel Corynebacterium species isolated from soil of a small paddock in Vilsendorf, Germany.</title>
        <authorList>
            <person name="Schaffert L."/>
            <person name="Ruwe M."/>
            <person name="Milse J."/>
            <person name="Hanuschka K."/>
            <person name="Ortseifen V."/>
            <person name="Droste J."/>
            <person name="Brandt D."/>
            <person name="Schlueter L."/>
            <person name="Kutter Y."/>
            <person name="Vinke S."/>
            <person name="Viehoefer P."/>
            <person name="Jacob L."/>
            <person name="Luebke N.-C."/>
            <person name="Schulte-Berndt E."/>
            <person name="Hain C."/>
            <person name="Linder M."/>
            <person name="Schmidt P."/>
            <person name="Wollenschlaeger L."/>
            <person name="Luttermann T."/>
            <person name="Thieme E."/>
            <person name="Hassa J."/>
            <person name="Haak M."/>
            <person name="Wittchen M."/>
            <person name="Mentz A."/>
            <person name="Persicke M."/>
            <person name="Busche T."/>
            <person name="Ruckert C."/>
        </authorList>
    </citation>
    <scope>NUCLEOTIDE SEQUENCE [LARGE SCALE GENOMIC DNA]</scope>
    <source>
        <strain evidence="7">1959</strain>
    </source>
</reference>
<feature type="region of interest" description="Disordered" evidence="4">
    <location>
        <begin position="207"/>
        <end position="236"/>
    </location>
</feature>
<dbReference type="Pfam" id="PF07501">
    <property type="entry name" value="G5"/>
    <property type="match status" value="1"/>
</dbReference>
<keyword evidence="7" id="KW-1185">Reference proteome</keyword>
<gene>
    <name evidence="6" type="primary">rpf2</name>
    <name evidence="6" type="ORF">CKALI_08275</name>
</gene>
<proteinExistence type="inferred from homology"/>